<protein>
    <recommendedName>
        <fullName evidence="2">F-box domain-containing protein</fullName>
    </recommendedName>
</protein>
<proteinExistence type="predicted"/>
<dbReference type="OrthoDB" id="47801at2759"/>
<dbReference type="SUPFAM" id="SSF81383">
    <property type="entry name" value="F-box domain"/>
    <property type="match status" value="1"/>
</dbReference>
<dbReference type="InterPro" id="IPR036047">
    <property type="entry name" value="F-box-like_dom_sf"/>
</dbReference>
<dbReference type="Pfam" id="PF12937">
    <property type="entry name" value="F-box-like"/>
    <property type="match status" value="1"/>
</dbReference>
<name>A0A9P9DXX5_9PLEO</name>
<gene>
    <name evidence="3" type="ORF">B0J11DRAFT_486122</name>
</gene>
<evidence type="ECO:0000313" key="3">
    <source>
        <dbReference type="EMBL" id="KAH7127102.1"/>
    </source>
</evidence>
<sequence length="813" mass="92275">MTLALRAVRDSSPLSPATDEAAPPSTDSLPEELVKLIVSFLSTADLKNTALVSKSLYRHATEVLWRTVCLADTWKLHLNDENRQIYGNRGDRGPGESDEHDDSPIIQKLYVLATRPHLASQVQILTHRCHLPMPTIFSELPLIHFDSCNLSSDARLHQLLRLAIRNMVNVQTLRIIFGHWKITRTLLEGFLDPNRQRRIPLRKLWLESCSLMEIRMTSGTLEGLESIRFRRLRAEYATRDMAQVSMRFPEYRLERGGHPFHLHDGAGGWVGSTVHFSDEGAPPRRPIIPVAEMNGKSLQYDKSIWDDMPQIRQFLNQNPIPILSSTGTVPRIPMQHFLSISARTLTKLNLDWILWRPYGSEDSDRLALETMHELSKMRFPNLRAFQVRNAVVAMTRLPPDVYLLESTFLNFLEAHPKIQCLAWPLDRFYSHTKPSQDVLSRSRALVAHLGMVLTDLRLDSYYNNNGETFTDDALGGSSRAHERARRRRFIAEFAPHMTKIEQLKLEGGIPRDEKREIIRALHFCPLKKIVMIGVSFPIGNTWGAQGKDLGALDEGLGETLYELEEEDKDALLTAFTEPVPITAPFTFTPSYGWPPSPPFLHTIATHHASTVTELKICGYNGCPILSFSTGVTKPLLHPLQFFDNLHQLVVSLWLLTYFEDDYRDTQIIESWMDTRSPSSTALVVVTPPASPTPPNLSVSPTIMPDHPSPTARPQSYNRWAVALKTQFTPSALAYRVAADIGPYLSPVAKAREGGVRVRASFCLGAREEQRWANDIFDLDIRVGVNDQVLEFVGPREEGERGRWWSKLEGRRWF</sequence>
<accession>A0A9P9DXX5</accession>
<evidence type="ECO:0000256" key="1">
    <source>
        <dbReference type="SAM" id="MobiDB-lite"/>
    </source>
</evidence>
<dbReference type="Gene3D" id="1.20.1280.50">
    <property type="match status" value="1"/>
</dbReference>
<feature type="domain" description="F-box" evidence="2">
    <location>
        <begin position="23"/>
        <end position="68"/>
    </location>
</feature>
<dbReference type="InterPro" id="IPR001810">
    <property type="entry name" value="F-box_dom"/>
</dbReference>
<keyword evidence="4" id="KW-1185">Reference proteome</keyword>
<dbReference type="PROSITE" id="PS50181">
    <property type="entry name" value="FBOX"/>
    <property type="match status" value="1"/>
</dbReference>
<feature type="region of interest" description="Disordered" evidence="1">
    <location>
        <begin position="691"/>
        <end position="710"/>
    </location>
</feature>
<comment type="caution">
    <text evidence="3">The sequence shown here is derived from an EMBL/GenBank/DDBJ whole genome shotgun (WGS) entry which is preliminary data.</text>
</comment>
<organism evidence="3 4">
    <name type="scientific">Dendryphion nanum</name>
    <dbReference type="NCBI Taxonomy" id="256645"/>
    <lineage>
        <taxon>Eukaryota</taxon>
        <taxon>Fungi</taxon>
        <taxon>Dikarya</taxon>
        <taxon>Ascomycota</taxon>
        <taxon>Pezizomycotina</taxon>
        <taxon>Dothideomycetes</taxon>
        <taxon>Pleosporomycetidae</taxon>
        <taxon>Pleosporales</taxon>
        <taxon>Torulaceae</taxon>
        <taxon>Dendryphion</taxon>
    </lineage>
</organism>
<dbReference type="AlphaFoldDB" id="A0A9P9DXX5"/>
<evidence type="ECO:0000259" key="2">
    <source>
        <dbReference type="PROSITE" id="PS50181"/>
    </source>
</evidence>
<reference evidence="3" key="1">
    <citation type="journal article" date="2021" name="Nat. Commun.">
        <title>Genetic determinants of endophytism in the Arabidopsis root mycobiome.</title>
        <authorList>
            <person name="Mesny F."/>
            <person name="Miyauchi S."/>
            <person name="Thiergart T."/>
            <person name="Pickel B."/>
            <person name="Atanasova L."/>
            <person name="Karlsson M."/>
            <person name="Huettel B."/>
            <person name="Barry K.W."/>
            <person name="Haridas S."/>
            <person name="Chen C."/>
            <person name="Bauer D."/>
            <person name="Andreopoulos W."/>
            <person name="Pangilinan J."/>
            <person name="LaButti K."/>
            <person name="Riley R."/>
            <person name="Lipzen A."/>
            <person name="Clum A."/>
            <person name="Drula E."/>
            <person name="Henrissat B."/>
            <person name="Kohler A."/>
            <person name="Grigoriev I.V."/>
            <person name="Martin F.M."/>
            <person name="Hacquard S."/>
        </authorList>
    </citation>
    <scope>NUCLEOTIDE SEQUENCE</scope>
    <source>
        <strain evidence="3">MPI-CAGE-CH-0243</strain>
    </source>
</reference>
<feature type="region of interest" description="Disordered" evidence="1">
    <location>
        <begin position="1"/>
        <end position="27"/>
    </location>
</feature>
<dbReference type="Proteomes" id="UP000700596">
    <property type="component" value="Unassembled WGS sequence"/>
</dbReference>
<evidence type="ECO:0000313" key="4">
    <source>
        <dbReference type="Proteomes" id="UP000700596"/>
    </source>
</evidence>
<dbReference type="EMBL" id="JAGMWT010000006">
    <property type="protein sequence ID" value="KAH7127102.1"/>
    <property type="molecule type" value="Genomic_DNA"/>
</dbReference>